<evidence type="ECO:0000313" key="3">
    <source>
        <dbReference type="Proteomes" id="UP000293434"/>
    </source>
</evidence>
<dbReference type="EMBL" id="RQTC01000517">
    <property type="protein sequence ID" value="RZH89768.1"/>
    <property type="molecule type" value="Genomic_DNA"/>
</dbReference>
<evidence type="ECO:0000259" key="1">
    <source>
        <dbReference type="Pfam" id="PF01636"/>
    </source>
</evidence>
<dbReference type="Pfam" id="PF01636">
    <property type="entry name" value="APH"/>
    <property type="match status" value="1"/>
</dbReference>
<feature type="non-terminal residue" evidence="2">
    <location>
        <position position="1"/>
    </location>
</feature>
<protein>
    <submittedName>
        <fullName evidence="2">Aminoglycoside phosphotransferase family protein</fullName>
    </submittedName>
</protein>
<dbReference type="AlphaFoldDB" id="A0AB74E2Y0"/>
<organism evidence="2 3">
    <name type="scientific">Staphylococcus aureus</name>
    <dbReference type="NCBI Taxonomy" id="1280"/>
    <lineage>
        <taxon>Bacteria</taxon>
        <taxon>Bacillati</taxon>
        <taxon>Bacillota</taxon>
        <taxon>Bacilli</taxon>
        <taxon>Bacillales</taxon>
        <taxon>Staphylococcaceae</taxon>
        <taxon>Staphylococcus</taxon>
    </lineage>
</organism>
<evidence type="ECO:0000313" key="2">
    <source>
        <dbReference type="EMBL" id="RZH89768.1"/>
    </source>
</evidence>
<accession>A0AB74E2Y0</accession>
<name>A0AB74E2Y0_STAAU</name>
<feature type="domain" description="Aminoglycoside phosphotransferase" evidence="1">
    <location>
        <begin position="1"/>
        <end position="63"/>
    </location>
</feature>
<reference evidence="2 3" key="1">
    <citation type="submission" date="2018-11" db="EMBL/GenBank/DDBJ databases">
        <title>Genomic profiling of Staphylococcus species from a Poultry farm system in KwaZulu-Natal, South Africa.</title>
        <authorList>
            <person name="Amoako D.G."/>
            <person name="Somboro A.M."/>
            <person name="Abia A.L.K."/>
            <person name="Bester L.A."/>
            <person name="Essack S.Y."/>
        </authorList>
    </citation>
    <scope>NUCLEOTIDE SEQUENCE [LARGE SCALE GENOMIC DNA]</scope>
    <source>
        <strain evidence="2 3">SA9</strain>
    </source>
</reference>
<dbReference type="RefSeq" id="WP_130133282.1">
    <property type="nucleotide sequence ID" value="NZ_RQTC01000517.1"/>
</dbReference>
<dbReference type="Gene3D" id="3.90.1200.10">
    <property type="match status" value="1"/>
</dbReference>
<dbReference type="SUPFAM" id="SSF56112">
    <property type="entry name" value="Protein kinase-like (PK-like)"/>
    <property type="match status" value="1"/>
</dbReference>
<proteinExistence type="predicted"/>
<dbReference type="Proteomes" id="UP000293434">
    <property type="component" value="Unassembled WGS sequence"/>
</dbReference>
<sequence length="102" mass="12043">NHLLLDGNNRLTGIIDFGDSGIIDEYCDFIYLLEDSEEEIGTNFGEDILRMYGNIDIEKAKEYQDIVEEYYPIETIVYGIKNIKQEFIENGRKEIYKRTYKD</sequence>
<dbReference type="InterPro" id="IPR002575">
    <property type="entry name" value="Aminoglycoside_PTrfase"/>
</dbReference>
<gene>
    <name evidence="2" type="ORF">EIG94_15965</name>
</gene>
<comment type="caution">
    <text evidence="2">The sequence shown here is derived from an EMBL/GenBank/DDBJ whole genome shotgun (WGS) entry which is preliminary data.</text>
</comment>
<dbReference type="InterPro" id="IPR011009">
    <property type="entry name" value="Kinase-like_dom_sf"/>
</dbReference>